<reference evidence="4" key="1">
    <citation type="submission" date="2020-02" db="EMBL/GenBank/DDBJ databases">
        <authorList>
            <person name="Meier V. D."/>
        </authorList>
    </citation>
    <scope>NUCLEOTIDE SEQUENCE</scope>
    <source>
        <strain evidence="4">AVDCRST_MAG86</strain>
    </source>
</reference>
<dbReference type="GO" id="GO:0008270">
    <property type="term" value="F:zinc ion binding"/>
    <property type="evidence" value="ECO:0007669"/>
    <property type="project" value="InterPro"/>
</dbReference>
<dbReference type="GO" id="GO:0070402">
    <property type="term" value="F:NADPH binding"/>
    <property type="evidence" value="ECO:0007669"/>
    <property type="project" value="TreeGrafter"/>
</dbReference>
<dbReference type="CDD" id="cd08241">
    <property type="entry name" value="QOR1"/>
    <property type="match status" value="1"/>
</dbReference>
<dbReference type="GO" id="GO:0035925">
    <property type="term" value="F:mRNA 3'-UTR AU-rich region binding"/>
    <property type="evidence" value="ECO:0007669"/>
    <property type="project" value="TreeGrafter"/>
</dbReference>
<keyword evidence="2" id="KW-0560">Oxidoreductase</keyword>
<dbReference type="GO" id="GO:0003960">
    <property type="term" value="F:quinone reductase (NADPH) activity"/>
    <property type="evidence" value="ECO:0007669"/>
    <property type="project" value="TreeGrafter"/>
</dbReference>
<dbReference type="InterPro" id="IPR013149">
    <property type="entry name" value="ADH-like_C"/>
</dbReference>
<dbReference type="SUPFAM" id="SSF50129">
    <property type="entry name" value="GroES-like"/>
    <property type="match status" value="1"/>
</dbReference>
<dbReference type="PANTHER" id="PTHR48106">
    <property type="entry name" value="QUINONE OXIDOREDUCTASE PIG3-RELATED"/>
    <property type="match status" value="1"/>
</dbReference>
<proteinExistence type="predicted"/>
<evidence type="ECO:0000313" key="4">
    <source>
        <dbReference type="EMBL" id="CAA9588569.1"/>
    </source>
</evidence>
<evidence type="ECO:0000256" key="2">
    <source>
        <dbReference type="ARBA" id="ARBA00023002"/>
    </source>
</evidence>
<protein>
    <recommendedName>
        <fullName evidence="3">Enoyl reductase (ER) domain-containing protein</fullName>
    </recommendedName>
</protein>
<organism evidence="4">
    <name type="scientific">uncultured Truepera sp</name>
    <dbReference type="NCBI Taxonomy" id="543023"/>
    <lineage>
        <taxon>Bacteria</taxon>
        <taxon>Thermotogati</taxon>
        <taxon>Deinococcota</taxon>
        <taxon>Deinococci</taxon>
        <taxon>Trueperales</taxon>
        <taxon>Trueperaceae</taxon>
        <taxon>Truepera</taxon>
        <taxon>environmental samples</taxon>
    </lineage>
</organism>
<dbReference type="InterPro" id="IPR020843">
    <property type="entry name" value="ER"/>
</dbReference>
<dbReference type="Pfam" id="PF00107">
    <property type="entry name" value="ADH_zinc_N"/>
    <property type="match status" value="1"/>
</dbReference>
<dbReference type="SUPFAM" id="SSF51735">
    <property type="entry name" value="NAD(P)-binding Rossmann-fold domains"/>
    <property type="match status" value="1"/>
</dbReference>
<name>A0A6J4VW03_9DEIN</name>
<gene>
    <name evidence="4" type="ORF">AVDCRST_MAG86-4145</name>
</gene>
<evidence type="ECO:0000256" key="1">
    <source>
        <dbReference type="ARBA" id="ARBA00022857"/>
    </source>
</evidence>
<dbReference type="InterPro" id="IPR036291">
    <property type="entry name" value="NAD(P)-bd_dom_sf"/>
</dbReference>
<dbReference type="SMART" id="SM00829">
    <property type="entry name" value="PKS_ER"/>
    <property type="match status" value="1"/>
</dbReference>
<dbReference type="InterPro" id="IPR002364">
    <property type="entry name" value="Quin_OxRdtase/zeta-crystal_CS"/>
</dbReference>
<dbReference type="PROSITE" id="PS01162">
    <property type="entry name" value="QOR_ZETA_CRYSTAL"/>
    <property type="match status" value="1"/>
</dbReference>
<accession>A0A6J4VW03</accession>
<dbReference type="AlphaFoldDB" id="A0A6J4VW03"/>
<dbReference type="PANTHER" id="PTHR48106:SF13">
    <property type="entry name" value="QUINONE OXIDOREDUCTASE-RELATED"/>
    <property type="match status" value="1"/>
</dbReference>
<dbReference type="InterPro" id="IPR011032">
    <property type="entry name" value="GroES-like_sf"/>
</dbReference>
<dbReference type="InterPro" id="IPR013154">
    <property type="entry name" value="ADH-like_N"/>
</dbReference>
<dbReference type="EMBL" id="CADCWP010000363">
    <property type="protein sequence ID" value="CAA9588569.1"/>
    <property type="molecule type" value="Genomic_DNA"/>
</dbReference>
<dbReference type="Gene3D" id="3.40.50.720">
    <property type="entry name" value="NAD(P)-binding Rossmann-like Domain"/>
    <property type="match status" value="1"/>
</dbReference>
<keyword evidence="1" id="KW-0521">NADP</keyword>
<evidence type="ECO:0000259" key="3">
    <source>
        <dbReference type="SMART" id="SM00829"/>
    </source>
</evidence>
<dbReference type="GO" id="GO:0005829">
    <property type="term" value="C:cytosol"/>
    <property type="evidence" value="ECO:0007669"/>
    <property type="project" value="TreeGrafter"/>
</dbReference>
<dbReference type="Pfam" id="PF08240">
    <property type="entry name" value="ADH_N"/>
    <property type="match status" value="1"/>
</dbReference>
<sequence length="337" mass="35216">MKAVQIQTYGTVDVLDYLELPTPQPGPGQVLIKVESAAVNFADVLRRRNDPYPFPTPLPFIPGGEVAGTVEALGNGVSGPPVGTPVFALAGAGSGGYAQYALANATGVIPIPPDLSPDVAASLVVAGSTAVLLLTEAAGLQPGESVLIPAAAGGVGTYVVQIAKLMEAGTIIAAASSSDKQALAKKLGADHTVDYTRPNWSKEVLDVTAGRGVDVVLEVTGGDVFEQSLACLAPFGRLVVYGRSSGAPLEFSADTIQRVFYDPSPNQSIINFNLGLWFGLRPERAVAALQKLIGFVVEGKVDVQVGHVLPLKHAREAHQLLEERRSVGKIVLKPWQE</sequence>
<dbReference type="Gene3D" id="3.90.180.10">
    <property type="entry name" value="Medium-chain alcohol dehydrogenases, catalytic domain"/>
    <property type="match status" value="1"/>
</dbReference>
<feature type="domain" description="Enoyl reductase (ER)" evidence="3">
    <location>
        <begin position="10"/>
        <end position="332"/>
    </location>
</feature>